<dbReference type="Proteomes" id="UP000295416">
    <property type="component" value="Unassembled WGS sequence"/>
</dbReference>
<evidence type="ECO:0000256" key="6">
    <source>
        <dbReference type="ARBA" id="ARBA00022989"/>
    </source>
</evidence>
<feature type="transmembrane region" description="Helical" evidence="9">
    <location>
        <begin position="32"/>
        <end position="50"/>
    </location>
</feature>
<keyword evidence="5 9" id="KW-0812">Transmembrane</keyword>
<dbReference type="GO" id="GO:0009401">
    <property type="term" value="P:phosphoenolpyruvate-dependent sugar phosphotransferase system"/>
    <property type="evidence" value="ECO:0007669"/>
    <property type="project" value="InterPro"/>
</dbReference>
<dbReference type="OrthoDB" id="1641940at2"/>
<evidence type="ECO:0000256" key="3">
    <source>
        <dbReference type="ARBA" id="ARBA00022475"/>
    </source>
</evidence>
<dbReference type="EMBL" id="SLXK01000015">
    <property type="protein sequence ID" value="TCP28852.1"/>
    <property type="molecule type" value="Genomic_DNA"/>
</dbReference>
<accession>A0A4R2P2J5</accession>
<feature type="transmembrane region" description="Helical" evidence="9">
    <location>
        <begin position="320"/>
        <end position="338"/>
    </location>
</feature>
<evidence type="ECO:0000259" key="10">
    <source>
        <dbReference type="PROSITE" id="PS51105"/>
    </source>
</evidence>
<feature type="transmembrane region" description="Helical" evidence="9">
    <location>
        <begin position="385"/>
        <end position="405"/>
    </location>
</feature>
<dbReference type="RefSeq" id="WP_132746337.1">
    <property type="nucleotide sequence ID" value="NZ_SLXK01000015.1"/>
</dbReference>
<evidence type="ECO:0000313" key="11">
    <source>
        <dbReference type="EMBL" id="TCP28852.1"/>
    </source>
</evidence>
<dbReference type="GO" id="GO:0005886">
    <property type="term" value="C:plasma membrane"/>
    <property type="evidence" value="ECO:0007669"/>
    <property type="project" value="UniProtKB-SubCell"/>
</dbReference>
<keyword evidence="3 8" id="KW-1003">Cell membrane</keyword>
<dbReference type="PIRSF" id="PIRSF006351">
    <property type="entry name" value="PTS_EIIC-Cellobiose"/>
    <property type="match status" value="1"/>
</dbReference>
<evidence type="ECO:0000256" key="4">
    <source>
        <dbReference type="ARBA" id="ARBA00022597"/>
    </source>
</evidence>
<evidence type="ECO:0000313" key="12">
    <source>
        <dbReference type="Proteomes" id="UP000295416"/>
    </source>
</evidence>
<feature type="transmembrane region" description="Helical" evidence="9">
    <location>
        <begin position="276"/>
        <end position="300"/>
    </location>
</feature>
<feature type="transmembrane region" description="Helical" evidence="9">
    <location>
        <begin position="70"/>
        <end position="90"/>
    </location>
</feature>
<gene>
    <name evidence="11" type="ORF">EV207_11588</name>
</gene>
<dbReference type="PANTHER" id="PTHR33989">
    <property type="match status" value="1"/>
</dbReference>
<protein>
    <recommendedName>
        <fullName evidence="8">Permease IIC component</fullName>
    </recommendedName>
</protein>
<dbReference type="GO" id="GO:0008982">
    <property type="term" value="F:protein-N(PI)-phosphohistidine-sugar phosphotransferase activity"/>
    <property type="evidence" value="ECO:0007669"/>
    <property type="project" value="UniProtKB-UniRule"/>
</dbReference>
<keyword evidence="12" id="KW-1185">Reference proteome</keyword>
<feature type="transmembrane region" description="Helical" evidence="9">
    <location>
        <begin position="133"/>
        <end position="155"/>
    </location>
</feature>
<organism evidence="11 12">
    <name type="scientific">Scopulibacillus darangshiensis</name>
    <dbReference type="NCBI Taxonomy" id="442528"/>
    <lineage>
        <taxon>Bacteria</taxon>
        <taxon>Bacillati</taxon>
        <taxon>Bacillota</taxon>
        <taxon>Bacilli</taxon>
        <taxon>Bacillales</taxon>
        <taxon>Sporolactobacillaceae</taxon>
        <taxon>Scopulibacillus</taxon>
    </lineage>
</organism>
<comment type="caution">
    <text evidence="11">The sequence shown here is derived from an EMBL/GenBank/DDBJ whole genome shotgun (WGS) entry which is preliminary data.</text>
</comment>
<feature type="transmembrane region" description="Helical" evidence="9">
    <location>
        <begin position="176"/>
        <end position="198"/>
    </location>
</feature>
<dbReference type="NCBIfam" id="TIGR00410">
    <property type="entry name" value="lacE"/>
    <property type="match status" value="1"/>
</dbReference>
<dbReference type="Pfam" id="PF02378">
    <property type="entry name" value="PTS_EIIC"/>
    <property type="match status" value="1"/>
</dbReference>
<dbReference type="InterPro" id="IPR004501">
    <property type="entry name" value="PTS_EIIC_3"/>
</dbReference>
<evidence type="ECO:0000256" key="7">
    <source>
        <dbReference type="ARBA" id="ARBA00023136"/>
    </source>
</evidence>
<keyword evidence="7 8" id="KW-0472">Membrane</keyword>
<proteinExistence type="predicted"/>
<comment type="subcellular location">
    <subcellularLocation>
        <location evidence="1">Cell membrane</location>
        <topology evidence="1">Multi-pass membrane protein</topology>
    </subcellularLocation>
</comment>
<dbReference type="InterPro" id="IPR051088">
    <property type="entry name" value="PTS_Sugar-EIIC/EIIB"/>
</dbReference>
<evidence type="ECO:0000256" key="1">
    <source>
        <dbReference type="ARBA" id="ARBA00004651"/>
    </source>
</evidence>
<dbReference type="InterPro" id="IPR004796">
    <property type="entry name" value="PTS_IIC_cello"/>
</dbReference>
<dbReference type="GO" id="GO:1901264">
    <property type="term" value="P:carbohydrate derivative transport"/>
    <property type="evidence" value="ECO:0007669"/>
    <property type="project" value="TreeGrafter"/>
</dbReference>
<evidence type="ECO:0000256" key="2">
    <source>
        <dbReference type="ARBA" id="ARBA00022448"/>
    </source>
</evidence>
<name>A0A4R2P2J5_9BACL</name>
<evidence type="ECO:0000256" key="5">
    <source>
        <dbReference type="ARBA" id="ARBA00022692"/>
    </source>
</evidence>
<feature type="transmembrane region" description="Helical" evidence="9">
    <location>
        <begin position="345"/>
        <end position="365"/>
    </location>
</feature>
<dbReference type="PROSITE" id="PS51105">
    <property type="entry name" value="PTS_EIIC_TYPE_3"/>
    <property type="match status" value="1"/>
</dbReference>
<evidence type="ECO:0000256" key="9">
    <source>
        <dbReference type="SAM" id="Phobius"/>
    </source>
</evidence>
<feature type="domain" description="PTS EIIC type-3" evidence="10">
    <location>
        <begin position="8"/>
        <end position="405"/>
    </location>
</feature>
<dbReference type="AlphaFoldDB" id="A0A4R2P2J5"/>
<reference evidence="11 12" key="1">
    <citation type="submission" date="2019-03" db="EMBL/GenBank/DDBJ databases">
        <title>Genomic Encyclopedia of Type Strains, Phase IV (KMG-IV): sequencing the most valuable type-strain genomes for metagenomic binning, comparative biology and taxonomic classification.</title>
        <authorList>
            <person name="Goeker M."/>
        </authorList>
    </citation>
    <scope>NUCLEOTIDE SEQUENCE [LARGE SCALE GENOMIC DNA]</scope>
    <source>
        <strain evidence="11 12">DSM 19377</strain>
    </source>
</reference>
<dbReference type="InterPro" id="IPR003352">
    <property type="entry name" value="PTS_EIIC"/>
</dbReference>
<sequence>MNSFVDFLDRRFSGPMARLAEQRHLSAIRDGVISALPFIIIGSFFLIIAFPPLPQGWEITKWCADHAAQILIPYRMTMYIMSLYVAFGIGYSLSKSYKMDPLSGGQVAVAALLLSIVPEVTKDFGFVIPMADLGGAGLFVTMVVSLLSVEVLRFCKAKNVTIKMPSSVPDSVSRSFEALIPVALVIGIMTIITVVFGVDLHSLMGKLVSPIVTAGDSYLGVLIPVFFTTFFWAFGIHGIAIVGTVARPIWEVYLTGNAAAVADGASKLPYIAPETFYQWFIWIGGSGSTLGLVIAMAFVMRSKYVKAVGRSSLLPGLFNINEPVIFGAPIVLNPLLMIPFIISPLVLATVAYIATDIGLVTPTSVMPPWTLPAPIGAYLSTGGDWRAVVLALVNIAISFFIYLPFLKIYDLKMLAEEKTDGKTDAALNQSGTTESF</sequence>
<keyword evidence="6 9" id="KW-1133">Transmembrane helix</keyword>
<comment type="function">
    <text evidence="8">The phosphoenolpyruvate-dependent sugar phosphotransferase system (PTS), a major carbohydrate active -transport system, catalyzes the phosphorylation of incoming sugar substrates concomitant with their translocation across the cell membrane.</text>
</comment>
<evidence type="ECO:0000256" key="8">
    <source>
        <dbReference type="PIRNR" id="PIRNR006351"/>
    </source>
</evidence>
<feature type="transmembrane region" description="Helical" evidence="9">
    <location>
        <begin position="218"/>
        <end position="242"/>
    </location>
</feature>
<dbReference type="PANTHER" id="PTHR33989:SF11">
    <property type="entry name" value="LICHENAN PERMEASE IIC COMPONENT"/>
    <property type="match status" value="1"/>
</dbReference>
<keyword evidence="4 8" id="KW-0762">Sugar transport</keyword>
<keyword evidence="2 8" id="KW-0813">Transport</keyword>